<dbReference type="GO" id="GO:0003964">
    <property type="term" value="F:RNA-directed DNA polymerase activity"/>
    <property type="evidence" value="ECO:0007669"/>
    <property type="project" value="UniProtKB-KW"/>
</dbReference>
<dbReference type="CDD" id="cd01647">
    <property type="entry name" value="RT_LTR"/>
    <property type="match status" value="1"/>
</dbReference>
<dbReference type="Pfam" id="PF17921">
    <property type="entry name" value="Integrase_H2C2"/>
    <property type="match status" value="1"/>
</dbReference>
<name>A0A8T8SM48_9BASI</name>
<keyword evidence="3" id="KW-0540">Nuclease</keyword>
<dbReference type="InterPro" id="IPR043128">
    <property type="entry name" value="Rev_trsase/Diguanyl_cyclase"/>
</dbReference>
<dbReference type="Pfam" id="PF00665">
    <property type="entry name" value="rve"/>
    <property type="match status" value="1"/>
</dbReference>
<dbReference type="Pfam" id="PF17917">
    <property type="entry name" value="RT_RNaseH"/>
    <property type="match status" value="1"/>
</dbReference>
<evidence type="ECO:0000256" key="1">
    <source>
        <dbReference type="ARBA" id="ARBA00022679"/>
    </source>
</evidence>
<dbReference type="InterPro" id="IPR041588">
    <property type="entry name" value="Integrase_H2C2"/>
</dbReference>
<keyword evidence="2" id="KW-0548">Nucleotidyltransferase</keyword>
<keyword evidence="4" id="KW-0255">Endonuclease</keyword>
<keyword evidence="6" id="KW-0694">RNA-binding</keyword>
<dbReference type="InterPro" id="IPR012337">
    <property type="entry name" value="RNaseH-like_sf"/>
</dbReference>
<organism evidence="11 12">
    <name type="scientific">Tilletia indica</name>
    <dbReference type="NCBI Taxonomy" id="43049"/>
    <lineage>
        <taxon>Eukaryota</taxon>
        <taxon>Fungi</taxon>
        <taxon>Dikarya</taxon>
        <taxon>Basidiomycota</taxon>
        <taxon>Ustilaginomycotina</taxon>
        <taxon>Exobasidiomycetes</taxon>
        <taxon>Tilletiales</taxon>
        <taxon>Tilletiaceae</taxon>
        <taxon>Tilletia</taxon>
    </lineage>
</organism>
<dbReference type="GO" id="GO:0005634">
    <property type="term" value="C:nucleus"/>
    <property type="evidence" value="ECO:0007669"/>
    <property type="project" value="UniProtKB-ARBA"/>
</dbReference>
<dbReference type="EMBL" id="LWDF02000828">
    <property type="protein sequence ID" value="KAE8241943.1"/>
    <property type="molecule type" value="Genomic_DNA"/>
</dbReference>
<evidence type="ECO:0000313" key="12">
    <source>
        <dbReference type="Proteomes" id="UP000077521"/>
    </source>
</evidence>
<dbReference type="GO" id="GO:0003723">
    <property type="term" value="F:RNA binding"/>
    <property type="evidence" value="ECO:0007669"/>
    <property type="project" value="UniProtKB-KW"/>
</dbReference>
<sequence length="1234" mass="140315">MIDFGPQDFLNADEREALVKMTLYFDSVFAFDRSEKGRLNPNYAPPYIIKTVPHEPWIGRNIPLPKAKMTEILGIYNEQLRDGDLEPSDSPYSTPHFFVEKKNGKLRKVVDLSNLNKVTIRDANIPPNIIEFTEQLAGRVCYGSADAYSFFDQIVLALQSRPLTAIRTPLGLLQSTVLPQGATNSPAYAQRVSSHVFQDEIPHSASVFVDDLIMMGPKSTYDDESYQDTKLRRWFVEYLRTYARCLRRYQHAGLTVSGEKFIAIAPRLSMTGVVVDQDGRHPDPSKIAKLESWPCPPPDVSSLRGFLGLANYIRPFIPDFAKIDEPLRKLLTGRFRWNEKATKAIRTIQKAASQHPILSNIDYENGGPLILAVDSSNIAAGWALYQEDDKAVNGRRLIQYGSVGFGEVEQRYSQAKLELCGVYKAIRMLRYYIYGTRLILEVDAASLRQMINNPDVPNAAMTRWIEYLKYFDLEVKHVPAKHHTLPDGLSRTDFKNQQSAEEWPDDKIGLKATSVGEEEALGRRSRVGQKKKKKDRDNQSIAADRKEVGSTHHGIYATSDDLYGQTITFTNNNTQERRQNQDNQEEGWSKQAEQGTESSSEESDGDRELQDQDLHFNDSKYSGKWLQLGHYLSSGAQYRTISDLPATRKRWIKKQLGRYFVQDERLYKRKGDDLPVLVIDNDEEKQKIMHEAHEIHGHRGRDAMMTLVSKRVWWEKMSLDCQQHATTCNPCQRRQHAMQREEYRATPIPHMFTQFEMDLVDLGPDVGEKRYMITARCALTSWPEARLISDKTAASVRTFLEEDVIARYGSAIKTILTDNGSENAGETAWLINHLGYKHAHSTPYNPEGNSRIERGHAPLVEGLLKASYDDRPRTASYLPSILWADRITTKRSSGYSPYELVYGLDPILPMDVELKTFVAFEWDQITTTADLLATRSRQLKRRTDDLERARLKIQQSRAQGRAYADEKDAHKLRDPLKPQDLVLIRNPTHQHRAQDRWMGPFRVVSQNPGGSYRLAELDKTMYSRLVAAKHLRRYHSRPEPIQEEESSPPEPAQTPENVTLSSQPTPTQAQRASPQAPPGQGKKTSATLQPTPVEGVTYKLPKARMSRPALPHRDIPPPQSSQPMQHQPIPYTPQPTTSHIKDKLQLLDISAGRIFRHVPLILRHVPLIPRHVHLIPNRDSSTTTLNQFQPHFSCIQGSSHRTSGFALLNRTFDFGNLGAPLVDSQPRGFKSQGV</sequence>
<evidence type="ECO:0000259" key="9">
    <source>
        <dbReference type="PROSITE" id="PS50878"/>
    </source>
</evidence>
<feature type="domain" description="Reverse transcriptase" evidence="9">
    <location>
        <begin position="80"/>
        <end position="275"/>
    </location>
</feature>
<dbReference type="Gene3D" id="3.30.420.10">
    <property type="entry name" value="Ribonuclease H-like superfamily/Ribonuclease H"/>
    <property type="match status" value="1"/>
</dbReference>
<dbReference type="InterPro" id="IPR000477">
    <property type="entry name" value="RT_dom"/>
</dbReference>
<dbReference type="SUPFAM" id="SSF56672">
    <property type="entry name" value="DNA/RNA polymerases"/>
    <property type="match status" value="1"/>
</dbReference>
<evidence type="ECO:0008006" key="13">
    <source>
        <dbReference type="Google" id="ProtNLM"/>
    </source>
</evidence>
<feature type="region of interest" description="Disordered" evidence="8">
    <location>
        <begin position="571"/>
        <end position="608"/>
    </location>
</feature>
<dbReference type="AlphaFoldDB" id="A0A8T8SM48"/>
<comment type="caution">
    <text evidence="11">The sequence shown here is derived from an EMBL/GenBank/DDBJ whole genome shotgun (WGS) entry which is preliminary data.</text>
</comment>
<feature type="region of interest" description="Disordered" evidence="8">
    <location>
        <begin position="484"/>
        <end position="557"/>
    </location>
</feature>
<dbReference type="SUPFAM" id="SSF53098">
    <property type="entry name" value="Ribonuclease H-like"/>
    <property type="match status" value="1"/>
</dbReference>
<feature type="domain" description="Integrase catalytic" evidence="10">
    <location>
        <begin position="743"/>
        <end position="905"/>
    </location>
</feature>
<dbReference type="GO" id="GO:0016787">
    <property type="term" value="F:hydrolase activity"/>
    <property type="evidence" value="ECO:0007669"/>
    <property type="project" value="UniProtKB-KW"/>
</dbReference>
<evidence type="ECO:0000259" key="10">
    <source>
        <dbReference type="PROSITE" id="PS50994"/>
    </source>
</evidence>
<dbReference type="Proteomes" id="UP000077521">
    <property type="component" value="Unassembled WGS sequence"/>
</dbReference>
<evidence type="ECO:0000256" key="4">
    <source>
        <dbReference type="ARBA" id="ARBA00022759"/>
    </source>
</evidence>
<proteinExistence type="predicted"/>
<dbReference type="InterPro" id="IPR050951">
    <property type="entry name" value="Retrovirus_Pol_polyprotein"/>
</dbReference>
<evidence type="ECO:0000256" key="5">
    <source>
        <dbReference type="ARBA" id="ARBA00022801"/>
    </source>
</evidence>
<dbReference type="InterPro" id="IPR041373">
    <property type="entry name" value="RT_RNaseH"/>
</dbReference>
<feature type="compositionally biased region" description="Basic residues" evidence="8">
    <location>
        <begin position="523"/>
        <end position="534"/>
    </location>
</feature>
<keyword evidence="12" id="KW-1185">Reference proteome</keyword>
<dbReference type="Gene3D" id="3.10.10.10">
    <property type="entry name" value="HIV Type 1 Reverse Transcriptase, subunit A, domain 1"/>
    <property type="match status" value="1"/>
</dbReference>
<evidence type="ECO:0000256" key="2">
    <source>
        <dbReference type="ARBA" id="ARBA00022695"/>
    </source>
</evidence>
<keyword evidence="1" id="KW-0808">Transferase</keyword>
<evidence type="ECO:0000256" key="8">
    <source>
        <dbReference type="SAM" id="MobiDB-lite"/>
    </source>
</evidence>
<reference evidence="11" key="1">
    <citation type="submission" date="2016-04" db="EMBL/GenBank/DDBJ databases">
        <authorList>
            <person name="Nguyen H.D."/>
            <person name="Samba Siva P."/>
            <person name="Cullis J."/>
            <person name="Levesque C.A."/>
            <person name="Hambleton S."/>
        </authorList>
    </citation>
    <scope>NUCLEOTIDE SEQUENCE</scope>
    <source>
        <strain evidence="11">DAOMC 236416</strain>
    </source>
</reference>
<dbReference type="InterPro" id="IPR043502">
    <property type="entry name" value="DNA/RNA_pol_sf"/>
</dbReference>
<accession>A0A8T8SM48</accession>
<evidence type="ECO:0000256" key="3">
    <source>
        <dbReference type="ARBA" id="ARBA00022722"/>
    </source>
</evidence>
<feature type="compositionally biased region" description="Polar residues" evidence="8">
    <location>
        <begin position="1057"/>
        <end position="1073"/>
    </location>
</feature>
<dbReference type="GO" id="GO:0004519">
    <property type="term" value="F:endonuclease activity"/>
    <property type="evidence" value="ECO:0007669"/>
    <property type="project" value="UniProtKB-KW"/>
</dbReference>
<dbReference type="Pfam" id="PF00078">
    <property type="entry name" value="RVT_1"/>
    <property type="match status" value="1"/>
</dbReference>
<dbReference type="PANTHER" id="PTHR37984">
    <property type="entry name" value="PROTEIN CBG26694"/>
    <property type="match status" value="1"/>
</dbReference>
<protein>
    <recommendedName>
        <fullName evidence="13">Integrase catalytic domain-containing protein</fullName>
    </recommendedName>
</protein>
<evidence type="ECO:0000256" key="6">
    <source>
        <dbReference type="ARBA" id="ARBA00022884"/>
    </source>
</evidence>
<evidence type="ECO:0000313" key="11">
    <source>
        <dbReference type="EMBL" id="KAE8241943.1"/>
    </source>
</evidence>
<dbReference type="PROSITE" id="PS50994">
    <property type="entry name" value="INTEGRASE"/>
    <property type="match status" value="1"/>
</dbReference>
<dbReference type="InterPro" id="IPR001584">
    <property type="entry name" value="Integrase_cat-core"/>
</dbReference>
<evidence type="ECO:0000256" key="7">
    <source>
        <dbReference type="ARBA" id="ARBA00022918"/>
    </source>
</evidence>
<feature type="region of interest" description="Disordered" evidence="8">
    <location>
        <begin position="1033"/>
        <end position="1127"/>
    </location>
</feature>
<dbReference type="Gene3D" id="3.30.70.270">
    <property type="match status" value="2"/>
</dbReference>
<dbReference type="InterPro" id="IPR036397">
    <property type="entry name" value="RNaseH_sf"/>
</dbReference>
<gene>
    <name evidence="11" type="ORF">A4X13_0g7191</name>
</gene>
<dbReference type="Gene3D" id="1.10.340.70">
    <property type="match status" value="1"/>
</dbReference>
<keyword evidence="7" id="KW-0695">RNA-directed DNA polymerase</keyword>
<reference evidence="11" key="2">
    <citation type="journal article" date="2019" name="IMA Fungus">
        <title>Genome sequencing and comparison of five Tilletia species to identify candidate genes for the detection of regulated species infecting wheat.</title>
        <authorList>
            <person name="Nguyen H.D.T."/>
            <person name="Sultana T."/>
            <person name="Kesanakurti P."/>
            <person name="Hambleton S."/>
        </authorList>
    </citation>
    <scope>NUCLEOTIDE SEQUENCE</scope>
    <source>
        <strain evidence="11">DAOMC 236416</strain>
    </source>
</reference>
<keyword evidence="5" id="KW-0378">Hydrolase</keyword>
<feature type="compositionally biased region" description="Basic and acidic residues" evidence="8">
    <location>
        <begin position="535"/>
        <end position="550"/>
    </location>
</feature>
<dbReference type="PANTHER" id="PTHR37984:SF5">
    <property type="entry name" value="PROTEIN NYNRIN-LIKE"/>
    <property type="match status" value="1"/>
</dbReference>
<dbReference type="GO" id="GO:0015074">
    <property type="term" value="P:DNA integration"/>
    <property type="evidence" value="ECO:0007669"/>
    <property type="project" value="InterPro"/>
</dbReference>
<dbReference type="PROSITE" id="PS50878">
    <property type="entry name" value="RT_POL"/>
    <property type="match status" value="1"/>
</dbReference>
<dbReference type="CDD" id="cd09274">
    <property type="entry name" value="RNase_HI_RT_Ty3"/>
    <property type="match status" value="1"/>
</dbReference>